<proteinExistence type="predicted"/>
<sequence>GRRPPGTWRRSSGGKSRPRCSGIRGGKRAGGVLHSSILSSTQSYWQQTCWTTTSNADPVVLPLLLKRTKQQW</sequence>
<name>A0A6A0A9Q2_HAELA</name>
<dbReference type="Proteomes" id="UP000485058">
    <property type="component" value="Unassembled WGS sequence"/>
</dbReference>
<keyword evidence="3" id="KW-1185">Reference proteome</keyword>
<comment type="caution">
    <text evidence="2">The sequence shown here is derived from an EMBL/GenBank/DDBJ whole genome shotgun (WGS) entry which is preliminary data.</text>
</comment>
<accession>A0A6A0A9Q2</accession>
<protein>
    <submittedName>
        <fullName evidence="2">Uncharacterized protein</fullName>
    </submittedName>
</protein>
<evidence type="ECO:0000313" key="3">
    <source>
        <dbReference type="Proteomes" id="UP000485058"/>
    </source>
</evidence>
<dbReference type="EMBL" id="BLLF01004355">
    <property type="protein sequence ID" value="GFH29459.1"/>
    <property type="molecule type" value="Genomic_DNA"/>
</dbReference>
<feature type="non-terminal residue" evidence="2">
    <location>
        <position position="1"/>
    </location>
</feature>
<dbReference type="AlphaFoldDB" id="A0A6A0A9Q2"/>
<gene>
    <name evidence="2" type="ORF">HaLaN_28115</name>
</gene>
<feature type="region of interest" description="Disordered" evidence="1">
    <location>
        <begin position="1"/>
        <end position="28"/>
    </location>
</feature>
<evidence type="ECO:0000256" key="1">
    <source>
        <dbReference type="SAM" id="MobiDB-lite"/>
    </source>
</evidence>
<feature type="non-terminal residue" evidence="2">
    <location>
        <position position="72"/>
    </location>
</feature>
<evidence type="ECO:0000313" key="2">
    <source>
        <dbReference type="EMBL" id="GFH29459.1"/>
    </source>
</evidence>
<reference evidence="2 3" key="1">
    <citation type="submission" date="2020-02" db="EMBL/GenBank/DDBJ databases">
        <title>Draft genome sequence of Haematococcus lacustris strain NIES-144.</title>
        <authorList>
            <person name="Morimoto D."/>
            <person name="Nakagawa S."/>
            <person name="Yoshida T."/>
            <person name="Sawayama S."/>
        </authorList>
    </citation>
    <scope>NUCLEOTIDE SEQUENCE [LARGE SCALE GENOMIC DNA]</scope>
    <source>
        <strain evidence="2 3">NIES-144</strain>
    </source>
</reference>
<organism evidence="2 3">
    <name type="scientific">Haematococcus lacustris</name>
    <name type="common">Green alga</name>
    <name type="synonym">Haematococcus pluvialis</name>
    <dbReference type="NCBI Taxonomy" id="44745"/>
    <lineage>
        <taxon>Eukaryota</taxon>
        <taxon>Viridiplantae</taxon>
        <taxon>Chlorophyta</taxon>
        <taxon>core chlorophytes</taxon>
        <taxon>Chlorophyceae</taxon>
        <taxon>CS clade</taxon>
        <taxon>Chlamydomonadales</taxon>
        <taxon>Haematococcaceae</taxon>
        <taxon>Haematococcus</taxon>
    </lineage>
</organism>